<dbReference type="SMART" id="SM01092">
    <property type="entry name" value="CO_deh_flav_C"/>
    <property type="match status" value="1"/>
</dbReference>
<feature type="domain" description="FAD-binding PCMH-type" evidence="3">
    <location>
        <begin position="1"/>
        <end position="178"/>
    </location>
</feature>
<dbReference type="EMBL" id="WBZC01000051">
    <property type="protein sequence ID" value="KAB3532127.1"/>
    <property type="molecule type" value="Genomic_DNA"/>
</dbReference>
<dbReference type="InterPro" id="IPR016169">
    <property type="entry name" value="FAD-bd_PCMH_sub2"/>
</dbReference>
<evidence type="ECO:0000256" key="2">
    <source>
        <dbReference type="ARBA" id="ARBA00023002"/>
    </source>
</evidence>
<comment type="caution">
    <text evidence="4">The sequence shown here is derived from an EMBL/GenBank/DDBJ whole genome shotgun (WGS) entry which is preliminary data.</text>
</comment>
<dbReference type="Gene3D" id="3.30.465.10">
    <property type="match status" value="1"/>
</dbReference>
<dbReference type="SUPFAM" id="SSF55447">
    <property type="entry name" value="CO dehydrogenase flavoprotein C-terminal domain-like"/>
    <property type="match status" value="1"/>
</dbReference>
<evidence type="ECO:0000313" key="5">
    <source>
        <dbReference type="Proteomes" id="UP000432715"/>
    </source>
</evidence>
<dbReference type="Gene3D" id="3.30.43.10">
    <property type="entry name" value="Uridine Diphospho-n-acetylenolpyruvylglucosamine Reductase, domain 2"/>
    <property type="match status" value="1"/>
</dbReference>
<dbReference type="PROSITE" id="PS51387">
    <property type="entry name" value="FAD_PCMH"/>
    <property type="match status" value="1"/>
</dbReference>
<dbReference type="InterPro" id="IPR002346">
    <property type="entry name" value="Mopterin_DH_FAD-bd"/>
</dbReference>
<keyword evidence="1" id="KW-0285">Flavoprotein</keyword>
<dbReference type="InterPro" id="IPR051312">
    <property type="entry name" value="Diverse_Substr_Oxidored"/>
</dbReference>
<dbReference type="RefSeq" id="WP_151861897.1">
    <property type="nucleotide sequence ID" value="NZ_WBZC01000051.1"/>
</dbReference>
<keyword evidence="2" id="KW-0560">Oxidoreductase</keyword>
<dbReference type="PANTHER" id="PTHR42659">
    <property type="entry name" value="XANTHINE DEHYDROGENASE SUBUNIT C-RELATED"/>
    <property type="match status" value="1"/>
</dbReference>
<dbReference type="Gene3D" id="3.30.390.50">
    <property type="entry name" value="CO dehydrogenase flavoprotein, C-terminal domain"/>
    <property type="match status" value="1"/>
</dbReference>
<dbReference type="AlphaFoldDB" id="A0A6I0FD79"/>
<organism evidence="4 5">
    <name type="scientific">Alkaliphilus pronyensis</name>
    <dbReference type="NCBI Taxonomy" id="1482732"/>
    <lineage>
        <taxon>Bacteria</taxon>
        <taxon>Bacillati</taxon>
        <taxon>Bacillota</taxon>
        <taxon>Clostridia</taxon>
        <taxon>Peptostreptococcales</taxon>
        <taxon>Natronincolaceae</taxon>
        <taxon>Alkaliphilus</taxon>
    </lineage>
</organism>
<evidence type="ECO:0000256" key="1">
    <source>
        <dbReference type="ARBA" id="ARBA00022630"/>
    </source>
</evidence>
<dbReference type="InterPro" id="IPR005107">
    <property type="entry name" value="CO_DH_flav_C"/>
</dbReference>
<accession>A0A6I0FD79</accession>
<proteinExistence type="predicted"/>
<gene>
    <name evidence="4" type="ORF">F8154_12180</name>
</gene>
<reference evidence="4 5" key="1">
    <citation type="submission" date="2019-10" db="EMBL/GenBank/DDBJ databases">
        <title>Alkaliphilus serpentinus sp. nov. and Alkaliphilus pronyensis sp. nov., two novel anaerobic alkaliphilic species isolated from the serpentinized-hosted hydrothermal field of the Prony Bay (New Caledonia).</title>
        <authorList>
            <person name="Postec A."/>
        </authorList>
    </citation>
    <scope>NUCLEOTIDE SEQUENCE [LARGE SCALE GENOMIC DNA]</scope>
    <source>
        <strain evidence="4 5">LacV</strain>
    </source>
</reference>
<dbReference type="OrthoDB" id="9789842at2"/>
<dbReference type="Proteomes" id="UP000432715">
    <property type="component" value="Unassembled WGS sequence"/>
</dbReference>
<dbReference type="Pfam" id="PF03450">
    <property type="entry name" value="CO_deh_flav_C"/>
    <property type="match status" value="1"/>
</dbReference>
<sequence>MKSNTFYAPKTIQELVELLKMKKERNDLYLVAGATDLAIHIKKQGILHFATIDLTHMDELKEIEKKDDVIEIGAAVTMTKLEKSIIIQVHGYALAGAAGRVGSTQIRNRATIGGNIANAAHCADTITACFALGATAVLLDSEGVFRELPLEEFVLGLGETQIKPDEALVNIRIPKGSTSIYSSFSKVGSRKNVTISKLNHAVRLVFKDNYVTEAAMYFGSIGPKPIKALNIEKHCIDREWNEALLLQLLDLGSKLIDEAIPTRTSRHYKRIAIKGVISDVFNDILSQREVI</sequence>
<dbReference type="GO" id="GO:0016491">
    <property type="term" value="F:oxidoreductase activity"/>
    <property type="evidence" value="ECO:0007669"/>
    <property type="project" value="UniProtKB-KW"/>
</dbReference>
<dbReference type="Pfam" id="PF00941">
    <property type="entry name" value="FAD_binding_5"/>
    <property type="match status" value="1"/>
</dbReference>
<dbReference type="InterPro" id="IPR036683">
    <property type="entry name" value="CO_DH_flav_C_dom_sf"/>
</dbReference>
<dbReference type="GO" id="GO:0071949">
    <property type="term" value="F:FAD binding"/>
    <property type="evidence" value="ECO:0007669"/>
    <property type="project" value="InterPro"/>
</dbReference>
<keyword evidence="5" id="KW-1185">Reference proteome</keyword>
<protein>
    <submittedName>
        <fullName evidence="4">FAD-binding protein</fullName>
    </submittedName>
</protein>
<evidence type="ECO:0000259" key="3">
    <source>
        <dbReference type="PROSITE" id="PS51387"/>
    </source>
</evidence>
<evidence type="ECO:0000313" key="4">
    <source>
        <dbReference type="EMBL" id="KAB3532127.1"/>
    </source>
</evidence>
<dbReference type="InterPro" id="IPR016167">
    <property type="entry name" value="FAD-bd_PCMH_sub1"/>
</dbReference>
<dbReference type="InterPro" id="IPR016166">
    <property type="entry name" value="FAD-bd_PCMH"/>
</dbReference>
<dbReference type="SUPFAM" id="SSF56176">
    <property type="entry name" value="FAD-binding/transporter-associated domain-like"/>
    <property type="match status" value="1"/>
</dbReference>
<name>A0A6I0FD79_9FIRM</name>
<dbReference type="InterPro" id="IPR036318">
    <property type="entry name" value="FAD-bd_PCMH-like_sf"/>
</dbReference>
<dbReference type="PANTHER" id="PTHR42659:SF9">
    <property type="entry name" value="XANTHINE DEHYDROGENASE FAD-BINDING SUBUNIT XDHB-RELATED"/>
    <property type="match status" value="1"/>
</dbReference>